<accession>A0A0D5NRM6</accession>
<dbReference type="Proteomes" id="UP000032633">
    <property type="component" value="Chromosome"/>
</dbReference>
<proteinExistence type="predicted"/>
<dbReference type="OrthoDB" id="2852740at2"/>
<keyword evidence="3" id="KW-1185">Reference proteome</keyword>
<dbReference type="AlphaFoldDB" id="A0A0D5NRM6"/>
<dbReference type="STRING" id="1126833.VN24_06580"/>
<reference evidence="3" key="2">
    <citation type="submission" date="2015-03" db="EMBL/GenBank/DDBJ databases">
        <title>Genome sequence of Paenibacillus beijingensis strain DSM 24997T.</title>
        <authorList>
            <person name="Kwak Y."/>
            <person name="Shin J.-H."/>
        </authorList>
    </citation>
    <scope>NUCLEOTIDE SEQUENCE [LARGE SCALE GENOMIC DNA]</scope>
    <source>
        <strain evidence="3">DSM 24997</strain>
    </source>
</reference>
<dbReference type="PATRIC" id="fig|1126833.4.peg.1434"/>
<evidence type="ECO:0000259" key="1">
    <source>
        <dbReference type="Pfam" id="PF08909"/>
    </source>
</evidence>
<dbReference type="KEGG" id="pbj:VN24_06580"/>
<feature type="domain" description="DUF1854" evidence="1">
    <location>
        <begin position="34"/>
        <end position="162"/>
    </location>
</feature>
<dbReference type="Pfam" id="PF08909">
    <property type="entry name" value="DUF1854"/>
    <property type="match status" value="1"/>
</dbReference>
<organism evidence="2 3">
    <name type="scientific">Paenibacillus beijingensis</name>
    <dbReference type="NCBI Taxonomy" id="1126833"/>
    <lineage>
        <taxon>Bacteria</taxon>
        <taxon>Bacillati</taxon>
        <taxon>Bacillota</taxon>
        <taxon>Bacilli</taxon>
        <taxon>Bacillales</taxon>
        <taxon>Paenibacillaceae</taxon>
        <taxon>Paenibacillus</taxon>
    </lineage>
</organism>
<sequence>MNDTYDIHILEPEIVYFSRGTGGVLKGVVEGKLYEELIVFRAFPFLYPTQYISIRDSKGEELGIIQDIWQLDEESGKELERELQFRYFLPRVTRIESVKNKTDLWIWELQTGLGRTRLSMPNLHEYMLFPGGGRIILRDVSGKRCEIEDWRTLDSHSRMQLTDVI</sequence>
<evidence type="ECO:0000313" key="2">
    <source>
        <dbReference type="EMBL" id="AJY77553.1"/>
    </source>
</evidence>
<protein>
    <recommendedName>
        <fullName evidence="1">DUF1854 domain-containing protein</fullName>
    </recommendedName>
</protein>
<dbReference type="InterPro" id="IPR015005">
    <property type="entry name" value="DUF1854"/>
</dbReference>
<dbReference type="EMBL" id="CP011058">
    <property type="protein sequence ID" value="AJY77553.1"/>
    <property type="molecule type" value="Genomic_DNA"/>
</dbReference>
<dbReference type="HOGENOM" id="CLU_121383_0_0_9"/>
<reference evidence="2 3" key="1">
    <citation type="journal article" date="2015" name="J. Biotechnol.">
        <title>Complete genome sequence of Paenibacillus beijingensis 7188(T) (=DSM 24997(T)), a novel rhizobacterium from jujube garden soil.</title>
        <authorList>
            <person name="Kwak Y."/>
            <person name="Shin J.H."/>
        </authorList>
    </citation>
    <scope>NUCLEOTIDE SEQUENCE [LARGE SCALE GENOMIC DNA]</scope>
    <source>
        <strain evidence="2 3">DSM 24997</strain>
    </source>
</reference>
<name>A0A0D5NRM6_9BACL</name>
<gene>
    <name evidence="2" type="ORF">VN24_06580</name>
</gene>
<evidence type="ECO:0000313" key="3">
    <source>
        <dbReference type="Proteomes" id="UP000032633"/>
    </source>
</evidence>